<gene>
    <name evidence="5" type="ORF">AFUS01_LOCUS28777</name>
</gene>
<evidence type="ECO:0000313" key="6">
    <source>
        <dbReference type="Proteomes" id="UP000708208"/>
    </source>
</evidence>
<dbReference type="AlphaFoldDB" id="A0A8J2PE21"/>
<comment type="caution">
    <text evidence="5">The sequence shown here is derived from an EMBL/GenBank/DDBJ whole genome shotgun (WGS) entry which is preliminary data.</text>
</comment>
<feature type="compositionally biased region" description="Acidic residues" evidence="4">
    <location>
        <begin position="197"/>
        <end position="210"/>
    </location>
</feature>
<reference evidence="5" key="1">
    <citation type="submission" date="2021-06" db="EMBL/GenBank/DDBJ databases">
        <authorList>
            <person name="Hodson N. C."/>
            <person name="Mongue J. A."/>
            <person name="Jaron S. K."/>
        </authorList>
    </citation>
    <scope>NUCLEOTIDE SEQUENCE</scope>
</reference>
<sequence length="223" mass="25523">MTLTFQDVLNDAKKLSTKLKDHETAAEALVSQMQAVYQQVEAMKQYNDDIAQLNDLASERPRLALVAGIQQENKHIMELQQENRELRGALEEQQNAIDLIMSKYRQHVSKLTQCQKFDLQLLMSIDTNTKVIESSAEKLNEMKYIMRKAVSSDEEAIVREEELISRLWAENKGLRELLQISTKYGSWNDSVKNSAAETEDKEVQTEESETADVKSEPDADQKL</sequence>
<accession>A0A8J2PE21</accession>
<dbReference type="PANTHER" id="PTHR12186">
    <property type="entry name" value="SIKE FAMILY MEMBER"/>
    <property type="match status" value="1"/>
</dbReference>
<dbReference type="EMBL" id="CAJVCH010416313">
    <property type="protein sequence ID" value="CAG7818263.1"/>
    <property type="molecule type" value="Genomic_DNA"/>
</dbReference>
<keyword evidence="6" id="KW-1185">Reference proteome</keyword>
<dbReference type="Proteomes" id="UP000708208">
    <property type="component" value="Unassembled WGS sequence"/>
</dbReference>
<evidence type="ECO:0000256" key="1">
    <source>
        <dbReference type="ARBA" id="ARBA00005537"/>
    </source>
</evidence>
<feature type="coiled-coil region" evidence="3">
    <location>
        <begin position="69"/>
        <end position="99"/>
    </location>
</feature>
<dbReference type="PANTHER" id="PTHR12186:SF2">
    <property type="entry name" value="FGFR1 ONCOGENE PARTNER 2 HOMOLOG"/>
    <property type="match status" value="1"/>
</dbReference>
<comment type="similarity">
    <text evidence="1">Belongs to the SIKE family.</text>
</comment>
<evidence type="ECO:0000256" key="4">
    <source>
        <dbReference type="SAM" id="MobiDB-lite"/>
    </source>
</evidence>
<evidence type="ECO:0000256" key="3">
    <source>
        <dbReference type="SAM" id="Coils"/>
    </source>
</evidence>
<name>A0A8J2PE21_9HEXA</name>
<feature type="region of interest" description="Disordered" evidence="4">
    <location>
        <begin position="188"/>
        <end position="223"/>
    </location>
</feature>
<proteinExistence type="inferred from homology"/>
<protein>
    <submittedName>
        <fullName evidence="5">Uncharacterized protein</fullName>
    </submittedName>
</protein>
<evidence type="ECO:0000313" key="5">
    <source>
        <dbReference type="EMBL" id="CAG7818263.1"/>
    </source>
</evidence>
<feature type="compositionally biased region" description="Basic and acidic residues" evidence="4">
    <location>
        <begin position="211"/>
        <end position="223"/>
    </location>
</feature>
<keyword evidence="2 3" id="KW-0175">Coiled coil</keyword>
<dbReference type="InterPro" id="IPR008555">
    <property type="entry name" value="SIKE"/>
</dbReference>
<dbReference type="Pfam" id="PF05769">
    <property type="entry name" value="SIKE"/>
    <property type="match status" value="1"/>
</dbReference>
<dbReference type="OrthoDB" id="21214at2759"/>
<evidence type="ECO:0000256" key="2">
    <source>
        <dbReference type="ARBA" id="ARBA00023054"/>
    </source>
</evidence>
<organism evidence="5 6">
    <name type="scientific">Allacma fusca</name>
    <dbReference type="NCBI Taxonomy" id="39272"/>
    <lineage>
        <taxon>Eukaryota</taxon>
        <taxon>Metazoa</taxon>
        <taxon>Ecdysozoa</taxon>
        <taxon>Arthropoda</taxon>
        <taxon>Hexapoda</taxon>
        <taxon>Collembola</taxon>
        <taxon>Symphypleona</taxon>
        <taxon>Sminthuridae</taxon>
        <taxon>Allacma</taxon>
    </lineage>
</organism>